<dbReference type="PRINTS" id="PR00463">
    <property type="entry name" value="EP450I"/>
</dbReference>
<dbReference type="InterPro" id="IPR001128">
    <property type="entry name" value="Cyt_P450"/>
</dbReference>
<evidence type="ECO:0000313" key="3">
    <source>
        <dbReference type="EMBL" id="KAF4636467.1"/>
    </source>
</evidence>
<evidence type="ECO:0000256" key="1">
    <source>
        <dbReference type="SAM" id="MobiDB-lite"/>
    </source>
</evidence>
<reference evidence="3 4" key="1">
    <citation type="submission" date="2020-03" db="EMBL/GenBank/DDBJ databases">
        <title>Draft Genome Sequence of Cudoniella acicularis.</title>
        <authorList>
            <person name="Buettner E."/>
            <person name="Kellner H."/>
        </authorList>
    </citation>
    <scope>NUCLEOTIDE SEQUENCE [LARGE SCALE GENOMIC DNA]</scope>
    <source>
        <strain evidence="3 4">DSM 108380</strain>
    </source>
</reference>
<feature type="transmembrane region" description="Helical" evidence="2">
    <location>
        <begin position="12"/>
        <end position="33"/>
    </location>
</feature>
<feature type="transmembrane region" description="Helical" evidence="2">
    <location>
        <begin position="685"/>
        <end position="704"/>
    </location>
</feature>
<dbReference type="GO" id="GO:0005506">
    <property type="term" value="F:iron ion binding"/>
    <property type="evidence" value="ECO:0007669"/>
    <property type="project" value="InterPro"/>
</dbReference>
<feature type="transmembrane region" description="Helical" evidence="2">
    <location>
        <begin position="962"/>
        <end position="981"/>
    </location>
</feature>
<organism evidence="3 4">
    <name type="scientific">Cudoniella acicularis</name>
    <dbReference type="NCBI Taxonomy" id="354080"/>
    <lineage>
        <taxon>Eukaryota</taxon>
        <taxon>Fungi</taxon>
        <taxon>Dikarya</taxon>
        <taxon>Ascomycota</taxon>
        <taxon>Pezizomycotina</taxon>
        <taxon>Leotiomycetes</taxon>
        <taxon>Helotiales</taxon>
        <taxon>Tricladiaceae</taxon>
        <taxon>Cudoniella</taxon>
    </lineage>
</organism>
<evidence type="ECO:0000313" key="4">
    <source>
        <dbReference type="Proteomes" id="UP000566819"/>
    </source>
</evidence>
<feature type="region of interest" description="Disordered" evidence="1">
    <location>
        <begin position="1335"/>
        <end position="1361"/>
    </location>
</feature>
<keyword evidence="4" id="KW-1185">Reference proteome</keyword>
<comment type="caution">
    <text evidence="3">The sequence shown here is derived from an EMBL/GenBank/DDBJ whole genome shotgun (WGS) entry which is preliminary data.</text>
</comment>
<dbReference type="GO" id="GO:0004497">
    <property type="term" value="F:monooxygenase activity"/>
    <property type="evidence" value="ECO:0007669"/>
    <property type="project" value="InterPro"/>
</dbReference>
<dbReference type="GO" id="GO:0020037">
    <property type="term" value="F:heme binding"/>
    <property type="evidence" value="ECO:0007669"/>
    <property type="project" value="InterPro"/>
</dbReference>
<dbReference type="CDD" id="cd11058">
    <property type="entry name" value="CYP60B-like"/>
    <property type="match status" value="1"/>
</dbReference>
<keyword evidence="2" id="KW-1133">Transmembrane helix</keyword>
<dbReference type="Gene3D" id="1.10.630.10">
    <property type="entry name" value="Cytochrome P450"/>
    <property type="match status" value="1"/>
</dbReference>
<dbReference type="OrthoDB" id="5541877at2759"/>
<evidence type="ECO:0000256" key="2">
    <source>
        <dbReference type="SAM" id="Phobius"/>
    </source>
</evidence>
<feature type="transmembrane region" description="Helical" evidence="2">
    <location>
        <begin position="1302"/>
        <end position="1322"/>
    </location>
</feature>
<evidence type="ECO:0008006" key="5">
    <source>
        <dbReference type="Google" id="ProtNLM"/>
    </source>
</evidence>
<dbReference type="InterPro" id="IPR002401">
    <property type="entry name" value="Cyt_P450_E_grp-I"/>
</dbReference>
<feature type="transmembrane region" description="Helical" evidence="2">
    <location>
        <begin position="1010"/>
        <end position="1033"/>
    </location>
</feature>
<dbReference type="InterPro" id="IPR036396">
    <property type="entry name" value="Cyt_P450_sf"/>
</dbReference>
<keyword evidence="2" id="KW-0812">Transmembrane</keyword>
<feature type="transmembrane region" description="Helical" evidence="2">
    <location>
        <begin position="772"/>
        <end position="794"/>
    </location>
</feature>
<dbReference type="Pfam" id="PF00067">
    <property type="entry name" value="p450"/>
    <property type="match status" value="1"/>
</dbReference>
<dbReference type="Proteomes" id="UP000566819">
    <property type="component" value="Unassembled WGS sequence"/>
</dbReference>
<name>A0A8H4RUX5_9HELO</name>
<sequence>MLQLFFPPSLSPLQVLVAILTLICVTSTVKFIYNVFFHPLREYPGPFLSRATRLIWAYHAFNGNIPYYVARLHERYGEVVRIAPDELSYRASQAWTDIYGHRTPNGLGNLPKETRTRPKEVNGVPSIITANDETHRRMRRLQSHMFSEKALAAQEPLVNGYVDKLISRLHEQARKPETSIVDIHLNVTAPQTESELTVGSYTTFDILGDLAFGDSFGCLSSDVLHPWIVNIFRSVKDDAFIRVSKHFPWPLESLIYAMRPKALGNARQEEFEFAARKARQRMAQGATDRADFIGYILKYNDEKGMTPDEIESNSSLLILAGSETTATFLSGITYNLLRAPDVLKKLTDLVRTTFTTESEINILSVQKLDYFTACLEEGLRMYPPIPSGLPRTTTAEGNIICSKYVPPGTTVSVQQWTTYHSPENFTDPELFVPERWMKEVPEKYKDDNKKVFRKPDLTFEGRAIKSAGCYKTHEFDLGEWRGLDGNSADNITNNRCENPWLPSILEVFDMENPRQTPYARKFMQDRIWARQFPPEFFKPTPPKICDIALQCKNRDTGNISILSVTKSSNGMPSFFTFQQGNDPRGATNDSSPLLGRFRAVPDSQRNANGRRSHRNSLLPNFTTGIGFGAAYGSVFGNGDGDDSEGDSDDEDLSAIRRFARTSRDLWLEPKQLAVGRVVDKWWSRWAALVFLPAGLAIAWCALPFPQYELPDDEDFDGLRILGHKTPGHGEAQVEINFWFFLFVYYGFYNVTALIWITKVFNIYSLNWWPQSLGFPFTISLIAAISIAVPIPVYYFPESRFLADHNTAWICWTFFTMAMPLLIAVSILLNHERHLGLRQSLSETQRIFTSSWWTGDPDTIAVRDRPRRPAIYPATYDPDSSIQVTGEVYAEVYLRTLPHNTIHTIIYVYSWVVTVHLLDALVGFILGGSEGQRVGSYPLGYFSLTYQTYVRALYARLRSPEQFIYLQILSSSFLIILAPLTISKPYHYILGLLSINNQPLPAYQKFCARNIFLRGIAENVSMLAFLGSILVLHYGSNKHLYPYFSFEFDETLPPSGPNHSPIGGGERYDLKLTIWASTITWACEMTAGWIVRRIIWHGWNVDVTGEAKADIGMLPELLPTGVVVMVHVLQNMLFSIWILDDLSAKPPIFDGDLRHNPFEKPQHHHLSIQPHDLRFSTNHLPPCTPITPRHPQKNGSIQTPTPPPQTHRLLQNLQRLPILVNSGRVLHFLHLAVDVFAEEELDEMGGTEDCAEISYIYAYKSISPSSIPLRYPACSNLTTDIASSTYVVVTAHMSKQYPEQMSAMFNLVFGASGVAGFLVNVWLVEWYLSATREEDERLRKYSEGRRRKAGLEVEGEKGEKES</sequence>
<dbReference type="GO" id="GO:0016705">
    <property type="term" value="F:oxidoreductase activity, acting on paired donors, with incorporation or reduction of molecular oxygen"/>
    <property type="evidence" value="ECO:0007669"/>
    <property type="project" value="InterPro"/>
</dbReference>
<feature type="transmembrane region" description="Helical" evidence="2">
    <location>
        <begin position="737"/>
        <end position="760"/>
    </location>
</feature>
<dbReference type="SUPFAM" id="SSF48264">
    <property type="entry name" value="Cytochrome P450"/>
    <property type="match status" value="1"/>
</dbReference>
<dbReference type="PANTHER" id="PTHR40467:SF1">
    <property type="match status" value="1"/>
</dbReference>
<dbReference type="PANTHER" id="PTHR40467">
    <property type="match status" value="1"/>
</dbReference>
<accession>A0A8H4RUX5</accession>
<feature type="transmembrane region" description="Helical" evidence="2">
    <location>
        <begin position="904"/>
        <end position="925"/>
    </location>
</feature>
<protein>
    <recommendedName>
        <fullName evidence="5">Cytochrome P450</fullName>
    </recommendedName>
</protein>
<feature type="transmembrane region" description="Helical" evidence="2">
    <location>
        <begin position="1116"/>
        <end position="1138"/>
    </location>
</feature>
<feature type="transmembrane region" description="Helical" evidence="2">
    <location>
        <begin position="806"/>
        <end position="828"/>
    </location>
</feature>
<dbReference type="EMBL" id="JAAMPI010000064">
    <property type="protein sequence ID" value="KAF4636467.1"/>
    <property type="molecule type" value="Genomic_DNA"/>
</dbReference>
<proteinExistence type="predicted"/>
<gene>
    <name evidence="3" type="ORF">G7Y89_g1609</name>
</gene>
<keyword evidence="2" id="KW-0472">Membrane</keyword>
<dbReference type="InterPro" id="IPR039966">
    <property type="entry name" value="C553.12c"/>
</dbReference>